<dbReference type="InterPro" id="IPR007138">
    <property type="entry name" value="ABM_dom"/>
</dbReference>
<accession>A0A382NHS6</accession>
<dbReference type="InterPro" id="IPR011008">
    <property type="entry name" value="Dimeric_a/b-barrel"/>
</dbReference>
<dbReference type="AlphaFoldDB" id="A0A382NHS6"/>
<dbReference type="SUPFAM" id="SSF54909">
    <property type="entry name" value="Dimeric alpha+beta barrel"/>
    <property type="match status" value="1"/>
</dbReference>
<name>A0A382NHS6_9ZZZZ</name>
<organism evidence="2">
    <name type="scientific">marine metagenome</name>
    <dbReference type="NCBI Taxonomy" id="408172"/>
    <lineage>
        <taxon>unclassified sequences</taxon>
        <taxon>metagenomes</taxon>
        <taxon>ecological metagenomes</taxon>
    </lineage>
</organism>
<protein>
    <recommendedName>
        <fullName evidence="1">ABM domain-containing protein</fullName>
    </recommendedName>
</protein>
<sequence length="105" mass="11785">MSYVVVIRIQVEGDPSEYDSLIQDFRIECLAEDTGLEEFQICSTADDEQGFLVVQIFTSEDAHLQHMNSSLVQQFLETLQTREIKMGVIMMAGNEIGNSLPGLLN</sequence>
<proteinExistence type="predicted"/>
<evidence type="ECO:0000313" key="2">
    <source>
        <dbReference type="EMBL" id="SVC60068.1"/>
    </source>
</evidence>
<evidence type="ECO:0000259" key="1">
    <source>
        <dbReference type="Pfam" id="PF03992"/>
    </source>
</evidence>
<dbReference type="Gene3D" id="3.30.70.100">
    <property type="match status" value="1"/>
</dbReference>
<gene>
    <name evidence="2" type="ORF">METZ01_LOCUS312922</name>
</gene>
<dbReference type="EMBL" id="UINC01100194">
    <property type="protein sequence ID" value="SVC60068.1"/>
    <property type="molecule type" value="Genomic_DNA"/>
</dbReference>
<dbReference type="Pfam" id="PF03992">
    <property type="entry name" value="ABM"/>
    <property type="match status" value="1"/>
</dbReference>
<feature type="domain" description="ABM" evidence="1">
    <location>
        <begin position="3"/>
        <end position="77"/>
    </location>
</feature>
<reference evidence="2" key="1">
    <citation type="submission" date="2018-05" db="EMBL/GenBank/DDBJ databases">
        <authorList>
            <person name="Lanie J.A."/>
            <person name="Ng W.-L."/>
            <person name="Kazmierczak K.M."/>
            <person name="Andrzejewski T.M."/>
            <person name="Davidsen T.M."/>
            <person name="Wayne K.J."/>
            <person name="Tettelin H."/>
            <person name="Glass J.I."/>
            <person name="Rusch D."/>
            <person name="Podicherti R."/>
            <person name="Tsui H.-C.T."/>
            <person name="Winkler M.E."/>
        </authorList>
    </citation>
    <scope>NUCLEOTIDE SEQUENCE</scope>
</reference>